<proteinExistence type="predicted"/>
<protein>
    <submittedName>
        <fullName evidence="2">Uncharacterized protein</fullName>
    </submittedName>
</protein>
<organism evidence="2">
    <name type="scientific">Rhizochromulina marina</name>
    <dbReference type="NCBI Taxonomy" id="1034831"/>
    <lineage>
        <taxon>Eukaryota</taxon>
        <taxon>Sar</taxon>
        <taxon>Stramenopiles</taxon>
        <taxon>Ochrophyta</taxon>
        <taxon>Dictyochophyceae</taxon>
        <taxon>Rhizochromulinales</taxon>
        <taxon>Rhizochromulina</taxon>
    </lineage>
</organism>
<gene>
    <name evidence="2" type="ORF">RMAR1173_LOCUS11106</name>
</gene>
<reference evidence="2" key="1">
    <citation type="submission" date="2021-01" db="EMBL/GenBank/DDBJ databases">
        <authorList>
            <person name="Corre E."/>
            <person name="Pelletier E."/>
            <person name="Niang G."/>
            <person name="Scheremetjew M."/>
            <person name="Finn R."/>
            <person name="Kale V."/>
            <person name="Holt S."/>
            <person name="Cochrane G."/>
            <person name="Meng A."/>
            <person name="Brown T."/>
            <person name="Cohen L."/>
        </authorList>
    </citation>
    <scope>NUCLEOTIDE SEQUENCE</scope>
    <source>
        <strain evidence="2">CCMP1243</strain>
    </source>
</reference>
<feature type="compositionally biased region" description="Low complexity" evidence="1">
    <location>
        <begin position="71"/>
        <end position="82"/>
    </location>
</feature>
<evidence type="ECO:0000313" key="2">
    <source>
        <dbReference type="EMBL" id="CAD9689464.1"/>
    </source>
</evidence>
<dbReference type="AlphaFoldDB" id="A0A7S2S4T2"/>
<accession>A0A7S2S4T2</accession>
<sequence length="99" mass="11020">MVRGQPSEGLDLSQIVHLVDRVEVVLHAFDGVVLAILHILSFEDLTKRPFAFLCHEAILPHPQDRSQAAEPSTSPVSSGTPTLQLKRLQPNCNRAQRHH</sequence>
<evidence type="ECO:0000256" key="1">
    <source>
        <dbReference type="SAM" id="MobiDB-lite"/>
    </source>
</evidence>
<feature type="compositionally biased region" description="Polar residues" evidence="1">
    <location>
        <begin position="90"/>
        <end position="99"/>
    </location>
</feature>
<name>A0A7S2S4T2_9STRA</name>
<feature type="region of interest" description="Disordered" evidence="1">
    <location>
        <begin position="63"/>
        <end position="99"/>
    </location>
</feature>
<dbReference type="EMBL" id="HBHJ01016776">
    <property type="protein sequence ID" value="CAD9689464.1"/>
    <property type="molecule type" value="Transcribed_RNA"/>
</dbReference>